<dbReference type="OrthoDB" id="760378at2"/>
<name>A0A4V2JGY7_9SPHI</name>
<dbReference type="EMBL" id="SIXF01000006">
    <property type="protein sequence ID" value="TBO42839.1"/>
    <property type="molecule type" value="Genomic_DNA"/>
</dbReference>
<dbReference type="Proteomes" id="UP000291819">
    <property type="component" value="Unassembled WGS sequence"/>
</dbReference>
<comment type="caution">
    <text evidence="1">The sequence shown here is derived from an EMBL/GenBank/DDBJ whole genome shotgun (WGS) entry which is preliminary data.</text>
</comment>
<reference evidence="1 2" key="1">
    <citation type="submission" date="2019-02" db="EMBL/GenBank/DDBJ databases">
        <title>Pedobacter kyonggii whole genome sequence analysis.</title>
        <authorList>
            <person name="Dahal R.H."/>
        </authorList>
    </citation>
    <scope>NUCLEOTIDE SEQUENCE [LARGE SCALE GENOMIC DNA]</scope>
    <source>
        <strain evidence="1 2">K-4-11-1</strain>
    </source>
</reference>
<gene>
    <name evidence="1" type="ORF">EYS08_08540</name>
</gene>
<evidence type="ECO:0008006" key="3">
    <source>
        <dbReference type="Google" id="ProtNLM"/>
    </source>
</evidence>
<evidence type="ECO:0000313" key="1">
    <source>
        <dbReference type="EMBL" id="TBO42839.1"/>
    </source>
</evidence>
<evidence type="ECO:0000313" key="2">
    <source>
        <dbReference type="Proteomes" id="UP000291819"/>
    </source>
</evidence>
<accession>A0A4V2JGY7</accession>
<proteinExistence type="predicted"/>
<dbReference type="PROSITE" id="PS51257">
    <property type="entry name" value="PROKAR_LIPOPROTEIN"/>
    <property type="match status" value="1"/>
</dbReference>
<dbReference type="AlphaFoldDB" id="A0A4V2JGY7"/>
<protein>
    <recommendedName>
        <fullName evidence="3">DUF4142 domain-containing protein</fullName>
    </recommendedName>
</protein>
<sequence length="167" mass="19395">MKYPQFCLFLIVSLFLLGCKHDQTEFAMHDREFTDSVYPEMQYQQQLNLELQKMADAPEIKGLGIRRENENQAYIQQLAANTNTQDQFSQTSLKEEHLQKLTLLRQHYPVQFEQLHSLLIDSDQKMIEFHVKAAGSSGLLNPDFRAWAEAKIAHWTAALNEIQGLKK</sequence>
<organism evidence="1 2">
    <name type="scientific">Pedobacter kyonggii</name>
    <dbReference type="NCBI Taxonomy" id="1926871"/>
    <lineage>
        <taxon>Bacteria</taxon>
        <taxon>Pseudomonadati</taxon>
        <taxon>Bacteroidota</taxon>
        <taxon>Sphingobacteriia</taxon>
        <taxon>Sphingobacteriales</taxon>
        <taxon>Sphingobacteriaceae</taxon>
        <taxon>Pedobacter</taxon>
    </lineage>
</organism>
<dbReference type="RefSeq" id="WP_131029633.1">
    <property type="nucleotide sequence ID" value="NZ_SIXF01000006.1"/>
</dbReference>
<keyword evidence="2" id="KW-1185">Reference proteome</keyword>